<protein>
    <recommendedName>
        <fullName evidence="3">Peptidase S74 domain-containing protein</fullName>
    </recommendedName>
</protein>
<feature type="region of interest" description="Disordered" evidence="1">
    <location>
        <begin position="351"/>
        <end position="381"/>
    </location>
</feature>
<organism evidence="4 5">
    <name type="scientific">Constantimarinum furrinae</name>
    <dbReference type="NCBI Taxonomy" id="2562285"/>
    <lineage>
        <taxon>Bacteria</taxon>
        <taxon>Pseudomonadati</taxon>
        <taxon>Bacteroidota</taxon>
        <taxon>Flavobacteriia</taxon>
        <taxon>Flavobacteriales</taxon>
        <taxon>Flavobacteriaceae</taxon>
        <taxon>Altibacter/Constantimarinum group</taxon>
        <taxon>Constantimarinum</taxon>
    </lineage>
</organism>
<dbReference type="KEGG" id="alti:ALE3EI_2287"/>
<evidence type="ECO:0000256" key="2">
    <source>
        <dbReference type="SAM" id="SignalP"/>
    </source>
</evidence>
<name>A0A7G8PWW3_9FLAO</name>
<dbReference type="Proteomes" id="UP000515514">
    <property type="component" value="Chromosome"/>
</dbReference>
<dbReference type="EMBL" id="CP052909">
    <property type="protein sequence ID" value="QNJ98829.1"/>
    <property type="molecule type" value="Genomic_DNA"/>
</dbReference>
<dbReference type="Pfam" id="PF13884">
    <property type="entry name" value="Peptidase_S74"/>
    <property type="match status" value="1"/>
</dbReference>
<keyword evidence="5" id="KW-1185">Reference proteome</keyword>
<evidence type="ECO:0000259" key="3">
    <source>
        <dbReference type="PROSITE" id="PS51688"/>
    </source>
</evidence>
<feature type="chain" id="PRO_5028907588" description="Peptidase S74 domain-containing protein" evidence="2">
    <location>
        <begin position="23"/>
        <end position="748"/>
    </location>
</feature>
<dbReference type="RefSeq" id="WP_186988804.1">
    <property type="nucleotide sequence ID" value="NZ_CP052909.1"/>
</dbReference>
<evidence type="ECO:0000313" key="4">
    <source>
        <dbReference type="EMBL" id="QNJ98829.1"/>
    </source>
</evidence>
<sequence length="748" mass="78728">MKKIVFLIILFLGMICHSQVGIGNTNPNATLDISASNTATPSNSDGILIPRTDEFPTTAPGANQDGMLLFITGNGTPTKGLYYWDNTAATWISVVGARSINDLSDGNSDVDGSEDGSSIFLGMNAGGNDDLTNNRNIGIGFNSMFSNTSGRDNIAVGYNSLYSNVTGIGNTALGTLALTSNTSNFNTAVGAYSLRDNTTGDTNSSFGYAVLANNENGVGNTALGGSSMTNNISGSRNVGVGIFTLYENTTASHNVGVGSQALRNNLTGESNVGVGLNALYTNTSGSQNIAIGSNTLYNNTSGNDNIAMGFESLLNNSTGGNNHAYGSLSLRENTTGFFNNAFGRHALQSNTTGSGNTAMGHGSLRDNNIGSNNTAMGNGAGDNVNGDNNVFIGHNAGVGLANSTNSGNVIIGNQAGSGVNYNNRLYIDNSNTTSPLLYGEFDNDLIRVNGNQEIIDNTNQTYALSVQKSSNSVLPRGINIIIDQTGAGLGAVHGISTTITKTAASSNASEVVGIYNLAQNLTTVAFTSNAYGSLNIGTRRGGLGIAYGSFNRGNLNSGSASSGNVYGSYNVGNCEFCNTVYGIYAETYASFMSPTEYAGYFNGDVYSTGSYLPSARKLKRNIQPLITSVEKLKSLDVKQYSYQTNTYSFMKLPKGTQTGFIAEEIAKIYPELVKKTVQPGSTKEGIESGLEKPHDKVEFLAVNYTGLIPHLVKAIQEQQDIIDTQEETIISLISRVERLESLSLNRQQ</sequence>
<dbReference type="InterPro" id="IPR030392">
    <property type="entry name" value="S74_ICA"/>
</dbReference>
<evidence type="ECO:0000256" key="1">
    <source>
        <dbReference type="SAM" id="MobiDB-lite"/>
    </source>
</evidence>
<feature type="signal peptide" evidence="2">
    <location>
        <begin position="1"/>
        <end position="22"/>
    </location>
</feature>
<dbReference type="PROSITE" id="PS51688">
    <property type="entry name" value="ICA"/>
    <property type="match status" value="1"/>
</dbReference>
<gene>
    <name evidence="4" type="ORF">ALE3EI_2287</name>
</gene>
<evidence type="ECO:0000313" key="5">
    <source>
        <dbReference type="Proteomes" id="UP000515514"/>
    </source>
</evidence>
<dbReference type="AlphaFoldDB" id="A0A7G8PWW3"/>
<reference evidence="4 5" key="1">
    <citation type="submission" date="2020-04" db="EMBL/GenBank/DDBJ databases">
        <title>Genome sequence of Altibacter aquimarinus strain ALE3EI.</title>
        <authorList>
            <person name="Oh H.-M."/>
            <person name="Jang D."/>
        </authorList>
    </citation>
    <scope>NUCLEOTIDE SEQUENCE [LARGE SCALE GENOMIC DNA]</scope>
    <source>
        <strain evidence="4 5">ALE3EI</strain>
    </source>
</reference>
<accession>A0A7G8PWW3</accession>
<feature type="compositionally biased region" description="Polar residues" evidence="1">
    <location>
        <begin position="365"/>
        <end position="376"/>
    </location>
</feature>
<proteinExistence type="predicted"/>
<feature type="domain" description="Peptidase S74" evidence="3">
    <location>
        <begin position="614"/>
        <end position="729"/>
    </location>
</feature>
<keyword evidence="2" id="KW-0732">Signal</keyword>